<name>A0A8J8MJA6_9FIRM</name>
<dbReference type="SUPFAM" id="SSF47336">
    <property type="entry name" value="ACP-like"/>
    <property type="match status" value="1"/>
</dbReference>
<accession>A0A8J8MJA6</accession>
<sequence>MSHVNEVIQDILVEHYQVPLKDIQSNMTFKEHGIDSYHFIEFMVLIETKLGIEFDHDFLEVSHFKSLDDLTSYVEEIFNQ</sequence>
<protein>
    <submittedName>
        <fullName evidence="2">Acyl carrier protein</fullName>
    </submittedName>
</protein>
<dbReference type="PROSITE" id="PS50075">
    <property type="entry name" value="CARRIER"/>
    <property type="match status" value="1"/>
</dbReference>
<feature type="domain" description="Carrier" evidence="1">
    <location>
        <begin position="2"/>
        <end position="78"/>
    </location>
</feature>
<dbReference type="Proteomes" id="UP000683246">
    <property type="component" value="Chromosome"/>
</dbReference>
<reference evidence="2" key="1">
    <citation type="submission" date="2020-07" db="EMBL/GenBank/DDBJ databases">
        <title>Vallitalea pronyensis genome.</title>
        <authorList>
            <person name="Postec A."/>
        </authorList>
    </citation>
    <scope>NUCLEOTIDE SEQUENCE</scope>
    <source>
        <strain evidence="2">FatNI3</strain>
    </source>
</reference>
<organism evidence="2 3">
    <name type="scientific">Vallitalea pronyensis</name>
    <dbReference type="NCBI Taxonomy" id="1348613"/>
    <lineage>
        <taxon>Bacteria</taxon>
        <taxon>Bacillati</taxon>
        <taxon>Bacillota</taxon>
        <taxon>Clostridia</taxon>
        <taxon>Lachnospirales</taxon>
        <taxon>Vallitaleaceae</taxon>
        <taxon>Vallitalea</taxon>
    </lineage>
</organism>
<evidence type="ECO:0000259" key="1">
    <source>
        <dbReference type="PROSITE" id="PS50075"/>
    </source>
</evidence>
<proteinExistence type="predicted"/>
<dbReference type="AlphaFoldDB" id="A0A8J8MJA6"/>
<gene>
    <name evidence="2" type="ORF">HZI73_09590</name>
</gene>
<dbReference type="Gene3D" id="1.10.1200.10">
    <property type="entry name" value="ACP-like"/>
    <property type="match status" value="1"/>
</dbReference>
<evidence type="ECO:0000313" key="2">
    <source>
        <dbReference type="EMBL" id="QUI22536.1"/>
    </source>
</evidence>
<evidence type="ECO:0000313" key="3">
    <source>
        <dbReference type="Proteomes" id="UP000683246"/>
    </source>
</evidence>
<dbReference type="Pfam" id="PF00550">
    <property type="entry name" value="PP-binding"/>
    <property type="match status" value="1"/>
</dbReference>
<dbReference type="InterPro" id="IPR009081">
    <property type="entry name" value="PP-bd_ACP"/>
</dbReference>
<dbReference type="InterPro" id="IPR036736">
    <property type="entry name" value="ACP-like_sf"/>
</dbReference>
<dbReference type="KEGG" id="vpy:HZI73_09590"/>
<dbReference type="RefSeq" id="WP_212698026.1">
    <property type="nucleotide sequence ID" value="NZ_CP058649.1"/>
</dbReference>
<dbReference type="EMBL" id="CP058649">
    <property type="protein sequence ID" value="QUI22536.1"/>
    <property type="molecule type" value="Genomic_DNA"/>
</dbReference>
<keyword evidence="3" id="KW-1185">Reference proteome</keyword>